<dbReference type="PROSITE" id="PS50405">
    <property type="entry name" value="GST_CTER"/>
    <property type="match status" value="1"/>
</dbReference>
<dbReference type="InterPro" id="IPR005955">
    <property type="entry name" value="GST_Zeta"/>
</dbReference>
<dbReference type="GO" id="GO:0004364">
    <property type="term" value="F:glutathione transferase activity"/>
    <property type="evidence" value="ECO:0007669"/>
    <property type="project" value="TreeGrafter"/>
</dbReference>
<dbReference type="PANTHER" id="PTHR42673:SF4">
    <property type="entry name" value="MALEYLACETOACETATE ISOMERASE"/>
    <property type="match status" value="1"/>
</dbReference>
<dbReference type="STRING" id="268505.A0A2A9P5M0"/>
<dbReference type="Gene3D" id="3.40.30.10">
    <property type="entry name" value="Glutaredoxin"/>
    <property type="match status" value="1"/>
</dbReference>
<organism evidence="4 5">
    <name type="scientific">Ophiocordyceps unilateralis</name>
    <name type="common">Zombie-ant fungus</name>
    <name type="synonym">Torrubia unilateralis</name>
    <dbReference type="NCBI Taxonomy" id="268505"/>
    <lineage>
        <taxon>Eukaryota</taxon>
        <taxon>Fungi</taxon>
        <taxon>Dikarya</taxon>
        <taxon>Ascomycota</taxon>
        <taxon>Pezizomycotina</taxon>
        <taxon>Sordariomycetes</taxon>
        <taxon>Hypocreomycetidae</taxon>
        <taxon>Hypocreales</taxon>
        <taxon>Ophiocordycipitaceae</taxon>
        <taxon>Ophiocordyceps</taxon>
    </lineage>
</organism>
<dbReference type="InterPro" id="IPR036249">
    <property type="entry name" value="Thioredoxin-like_sf"/>
</dbReference>
<evidence type="ECO:0008006" key="6">
    <source>
        <dbReference type="Google" id="ProtNLM"/>
    </source>
</evidence>
<evidence type="ECO:0000259" key="3">
    <source>
        <dbReference type="PROSITE" id="PS50405"/>
    </source>
</evidence>
<keyword evidence="5" id="KW-1185">Reference proteome</keyword>
<dbReference type="SUPFAM" id="SSF52833">
    <property type="entry name" value="Thioredoxin-like"/>
    <property type="match status" value="1"/>
</dbReference>
<protein>
    <recommendedName>
        <fullName evidence="6">Maleylacetoacetate isomerase</fullName>
    </recommendedName>
</protein>
<dbReference type="OrthoDB" id="202840at2759"/>
<comment type="similarity">
    <text evidence="1">Belongs to the GST superfamily. Zeta family.</text>
</comment>
<feature type="domain" description="GST N-terminal" evidence="2">
    <location>
        <begin position="8"/>
        <end position="94"/>
    </location>
</feature>
<evidence type="ECO:0000259" key="2">
    <source>
        <dbReference type="PROSITE" id="PS50404"/>
    </source>
</evidence>
<dbReference type="PROSITE" id="PS50404">
    <property type="entry name" value="GST_NTER"/>
    <property type="match status" value="1"/>
</dbReference>
<dbReference type="InterPro" id="IPR004046">
    <property type="entry name" value="GST_C"/>
</dbReference>
<evidence type="ECO:0000313" key="5">
    <source>
        <dbReference type="Proteomes" id="UP000037136"/>
    </source>
</evidence>
<dbReference type="SUPFAM" id="SSF47616">
    <property type="entry name" value="GST C-terminal domain-like"/>
    <property type="match status" value="1"/>
</dbReference>
<dbReference type="InterPro" id="IPR010987">
    <property type="entry name" value="Glutathione-S-Trfase_C-like"/>
</dbReference>
<evidence type="ECO:0000256" key="1">
    <source>
        <dbReference type="ARBA" id="ARBA00010007"/>
    </source>
</evidence>
<dbReference type="GO" id="GO:0006749">
    <property type="term" value="P:glutathione metabolic process"/>
    <property type="evidence" value="ECO:0007669"/>
    <property type="project" value="TreeGrafter"/>
</dbReference>
<dbReference type="FunFam" id="1.20.1050.10:FF:000010">
    <property type="entry name" value="Maleylacetoacetate isomerase isoform 1"/>
    <property type="match status" value="1"/>
</dbReference>
<proteinExistence type="inferred from homology"/>
<dbReference type="GO" id="GO:0005739">
    <property type="term" value="C:mitochondrion"/>
    <property type="evidence" value="ECO:0007669"/>
    <property type="project" value="TreeGrafter"/>
</dbReference>
<feature type="domain" description="GST C-terminal" evidence="3">
    <location>
        <begin position="101"/>
        <end position="223"/>
    </location>
</feature>
<dbReference type="EMBL" id="LAZP02000624">
    <property type="protein sequence ID" value="PFH56247.1"/>
    <property type="molecule type" value="Genomic_DNA"/>
</dbReference>
<dbReference type="Gene3D" id="1.20.1050.10">
    <property type="match status" value="1"/>
</dbReference>
<dbReference type="NCBIfam" id="TIGR01262">
    <property type="entry name" value="maiA"/>
    <property type="match status" value="1"/>
</dbReference>
<dbReference type="Proteomes" id="UP000037136">
    <property type="component" value="Unassembled WGS sequence"/>
</dbReference>
<gene>
    <name evidence="4" type="ORF">XA68_16839</name>
</gene>
<dbReference type="InterPro" id="IPR004045">
    <property type="entry name" value="Glutathione_S-Trfase_N"/>
</dbReference>
<reference evidence="4 5" key="1">
    <citation type="journal article" date="2015" name="BMC Genomics">
        <title>Gene expression during zombie ant biting behavior reflects the complexity underlying fungal parasitic behavioral manipulation.</title>
        <authorList>
            <person name="de Bekker C."/>
            <person name="Ohm R.A."/>
            <person name="Loreto R.G."/>
            <person name="Sebastian A."/>
            <person name="Albert I."/>
            <person name="Merrow M."/>
            <person name="Brachmann A."/>
            <person name="Hughes D.P."/>
        </authorList>
    </citation>
    <scope>NUCLEOTIDE SEQUENCE [LARGE SCALE GENOMIC DNA]</scope>
    <source>
        <strain evidence="4 5">SC16a</strain>
    </source>
</reference>
<evidence type="ECO:0000313" key="4">
    <source>
        <dbReference type="EMBL" id="PFH56247.1"/>
    </source>
</evidence>
<dbReference type="GO" id="GO:0006559">
    <property type="term" value="P:L-phenylalanine catabolic process"/>
    <property type="evidence" value="ECO:0007669"/>
    <property type="project" value="TreeGrafter"/>
</dbReference>
<dbReference type="InterPro" id="IPR036282">
    <property type="entry name" value="Glutathione-S-Trfase_C_sf"/>
</dbReference>
<dbReference type="GO" id="GO:0016034">
    <property type="term" value="F:maleylacetoacetate isomerase activity"/>
    <property type="evidence" value="ECO:0007669"/>
    <property type="project" value="TreeGrafter"/>
</dbReference>
<dbReference type="InterPro" id="IPR040079">
    <property type="entry name" value="Glutathione_S-Trfase"/>
</dbReference>
<accession>A0A2A9P5M0</accession>
<reference evidence="4 5" key="2">
    <citation type="journal article" date="2017" name="Sci. Rep.">
        <title>Ant-infecting Ophiocordyceps genomes reveal a high diversity of potential behavioral manipulation genes and a possible major role for enterotoxins.</title>
        <authorList>
            <person name="de Bekker C."/>
            <person name="Ohm R.A."/>
            <person name="Evans H.C."/>
            <person name="Brachmann A."/>
            <person name="Hughes D.P."/>
        </authorList>
    </citation>
    <scope>NUCLEOTIDE SEQUENCE [LARGE SCALE GENOMIC DNA]</scope>
    <source>
        <strain evidence="4 5">SC16a</strain>
    </source>
</reference>
<dbReference type="SFLD" id="SFLDS00019">
    <property type="entry name" value="Glutathione_Transferase_(cytos"/>
    <property type="match status" value="1"/>
</dbReference>
<dbReference type="Pfam" id="PF00043">
    <property type="entry name" value="GST_C"/>
    <property type="match status" value="1"/>
</dbReference>
<name>A0A2A9P5M0_OPHUN</name>
<sequence length="232" mass="25414">MPDSNHPHAYTLYSYYRSSCSARLRIALNLKGISYDISPVNLLADDHQSDAHRALNPSATVPLLLSHRPPFAGFAIGQSVAALEFLDERHPDPPLLPPPDDLAARAVVRTLVAIVCADIQPVTNMRVMRRVRALGADPDDWNRQLTTDGLGAFEAVAGRHAGSYCVGDSWTMADACLVPAVWNAQRYGVDLTAFPTVSRVFDSLSRQPAVVRANYLNQPDTPPEMRAKEEAK</sequence>
<dbReference type="SFLD" id="SFLDG00358">
    <property type="entry name" value="Main_(cytGST)"/>
    <property type="match status" value="1"/>
</dbReference>
<dbReference type="AlphaFoldDB" id="A0A2A9P5M0"/>
<comment type="caution">
    <text evidence="4">The sequence shown here is derived from an EMBL/GenBank/DDBJ whole genome shotgun (WGS) entry which is preliminary data.</text>
</comment>
<dbReference type="Pfam" id="PF13409">
    <property type="entry name" value="GST_N_2"/>
    <property type="match status" value="1"/>
</dbReference>
<dbReference type="PANTHER" id="PTHR42673">
    <property type="entry name" value="MALEYLACETOACETATE ISOMERASE"/>
    <property type="match status" value="1"/>
</dbReference>